<dbReference type="GO" id="GO:0003964">
    <property type="term" value="F:RNA-directed DNA polymerase activity"/>
    <property type="evidence" value="ECO:0007669"/>
    <property type="project" value="UniProtKB-KW"/>
</dbReference>
<gene>
    <name evidence="1" type="ORF">Tci_390027</name>
</gene>
<keyword evidence="1" id="KW-0548">Nucleotidyltransferase</keyword>
<proteinExistence type="predicted"/>
<protein>
    <submittedName>
        <fullName evidence="1">RNA-directed DNA polymerase, eukaryota, nucleotide-binding alpha-beta plait domain protein</fullName>
    </submittedName>
</protein>
<sequence>MKECSSIPPHISSKPALVLDDLYLLERDFSKDLMRKVKDVTTIPNLPFILSKVGFPNVKITYLGGLWALFHLDSLELKDKINRVVDSSACKRICFRTKVDNTINERVKIIIRGKVHWIRAKELDTWEPDFDKENADSSSEDEFAAE</sequence>
<comment type="caution">
    <text evidence="1">The sequence shown here is derived from an EMBL/GenBank/DDBJ whole genome shotgun (WGS) entry which is preliminary data.</text>
</comment>
<keyword evidence="1" id="KW-0695">RNA-directed DNA polymerase</keyword>
<organism evidence="1">
    <name type="scientific">Tanacetum cinerariifolium</name>
    <name type="common">Dalmatian daisy</name>
    <name type="synonym">Chrysanthemum cinerariifolium</name>
    <dbReference type="NCBI Taxonomy" id="118510"/>
    <lineage>
        <taxon>Eukaryota</taxon>
        <taxon>Viridiplantae</taxon>
        <taxon>Streptophyta</taxon>
        <taxon>Embryophyta</taxon>
        <taxon>Tracheophyta</taxon>
        <taxon>Spermatophyta</taxon>
        <taxon>Magnoliopsida</taxon>
        <taxon>eudicotyledons</taxon>
        <taxon>Gunneridae</taxon>
        <taxon>Pentapetalae</taxon>
        <taxon>asterids</taxon>
        <taxon>campanulids</taxon>
        <taxon>Asterales</taxon>
        <taxon>Asteraceae</taxon>
        <taxon>Asteroideae</taxon>
        <taxon>Anthemideae</taxon>
        <taxon>Anthemidinae</taxon>
        <taxon>Tanacetum</taxon>
    </lineage>
</organism>
<reference evidence="1" key="1">
    <citation type="journal article" date="2019" name="Sci. Rep.">
        <title>Draft genome of Tanacetum cinerariifolium, the natural source of mosquito coil.</title>
        <authorList>
            <person name="Yamashiro T."/>
            <person name="Shiraishi A."/>
            <person name="Satake H."/>
            <person name="Nakayama K."/>
        </authorList>
    </citation>
    <scope>NUCLEOTIDE SEQUENCE</scope>
</reference>
<keyword evidence="1" id="KW-0808">Transferase</keyword>
<dbReference type="EMBL" id="BKCJ010157913">
    <property type="protein sequence ID" value="GEY18053.1"/>
    <property type="molecule type" value="Genomic_DNA"/>
</dbReference>
<accession>A0A699HHK6</accession>
<dbReference type="AlphaFoldDB" id="A0A699HHK6"/>
<name>A0A699HHK6_TANCI</name>
<evidence type="ECO:0000313" key="1">
    <source>
        <dbReference type="EMBL" id="GEY18053.1"/>
    </source>
</evidence>